<evidence type="ECO:0000256" key="1">
    <source>
        <dbReference type="SAM" id="Phobius"/>
    </source>
</evidence>
<name>A0A8S5MCH8_9CAUD</name>
<keyword evidence="1" id="KW-0812">Transmembrane</keyword>
<evidence type="ECO:0000313" key="2">
    <source>
        <dbReference type="EMBL" id="DAD80041.1"/>
    </source>
</evidence>
<sequence length="65" mass="7783">MNKIKKRKFNTYYWTCIVIAVCMLIFSNFDWQIIIAMLTTGTMIPFVYFDERGKDAFPDMEVEDE</sequence>
<dbReference type="EMBL" id="BK014878">
    <property type="protein sequence ID" value="DAD80041.1"/>
    <property type="molecule type" value="Genomic_DNA"/>
</dbReference>
<feature type="transmembrane region" description="Helical" evidence="1">
    <location>
        <begin position="12"/>
        <end position="27"/>
    </location>
</feature>
<proteinExistence type="predicted"/>
<accession>A0A8S5MCH8</accession>
<keyword evidence="1" id="KW-0472">Membrane</keyword>
<keyword evidence="1" id="KW-1133">Transmembrane helix</keyword>
<protein>
    <submittedName>
        <fullName evidence="2">Uncharacterized protein</fullName>
    </submittedName>
</protein>
<organism evidence="2">
    <name type="scientific">Siphoviridae sp. cti6f5</name>
    <dbReference type="NCBI Taxonomy" id="2826430"/>
    <lineage>
        <taxon>Viruses</taxon>
        <taxon>Duplodnaviria</taxon>
        <taxon>Heunggongvirae</taxon>
        <taxon>Uroviricota</taxon>
        <taxon>Caudoviricetes</taxon>
    </lineage>
</organism>
<reference evidence="2" key="1">
    <citation type="journal article" date="2021" name="Proc. Natl. Acad. Sci. U.S.A.">
        <title>A Catalog of Tens of Thousands of Viruses from Human Metagenomes Reveals Hidden Associations with Chronic Diseases.</title>
        <authorList>
            <person name="Tisza M.J."/>
            <person name="Buck C.B."/>
        </authorList>
    </citation>
    <scope>NUCLEOTIDE SEQUENCE</scope>
    <source>
        <strain evidence="2">Cti6f5</strain>
    </source>
</reference>